<feature type="region of interest" description="Disordered" evidence="2">
    <location>
        <begin position="1"/>
        <end position="30"/>
    </location>
</feature>
<dbReference type="SUPFAM" id="SSF81383">
    <property type="entry name" value="F-box domain"/>
    <property type="match status" value="1"/>
</dbReference>
<proteinExistence type="predicted"/>
<dbReference type="SUPFAM" id="SSF52047">
    <property type="entry name" value="RNI-like"/>
    <property type="match status" value="1"/>
</dbReference>
<dbReference type="EMBL" id="GAKP01014286">
    <property type="protein sequence ID" value="JAC44666.1"/>
    <property type="molecule type" value="Transcribed_RNA"/>
</dbReference>
<dbReference type="InterPro" id="IPR032675">
    <property type="entry name" value="LRR_dom_sf"/>
</dbReference>
<dbReference type="PANTHER" id="PTHR13318">
    <property type="entry name" value="PARTNER OF PAIRED, ISOFORM B-RELATED"/>
    <property type="match status" value="1"/>
</dbReference>
<evidence type="ECO:0000256" key="2">
    <source>
        <dbReference type="SAM" id="MobiDB-lite"/>
    </source>
</evidence>
<reference evidence="4" key="1">
    <citation type="journal article" date="2014" name="BMC Genomics">
        <title>Characterizing the developmental transcriptome of the oriental fruit fly, Bactrocera dorsalis (Diptera: Tephritidae) through comparative genomic analysis with Drosophila melanogaster utilizing modENCODE datasets.</title>
        <authorList>
            <person name="Geib S.M."/>
            <person name="Calla B."/>
            <person name="Hall B."/>
            <person name="Hou S."/>
            <person name="Manoukis N.C."/>
        </authorList>
    </citation>
    <scope>NUCLEOTIDE SEQUENCE</scope>
    <source>
        <strain evidence="4">Punador</strain>
    </source>
</reference>
<dbReference type="InterPro" id="IPR055411">
    <property type="entry name" value="LRR_FXL15/At3g58940/PEG3-like"/>
</dbReference>
<dbReference type="InterPro" id="IPR006553">
    <property type="entry name" value="Leu-rich_rpt_Cys-con_subtyp"/>
</dbReference>
<dbReference type="GO" id="GO:0031146">
    <property type="term" value="P:SCF-dependent proteasomal ubiquitin-dependent protein catabolic process"/>
    <property type="evidence" value="ECO:0007669"/>
    <property type="project" value="TreeGrafter"/>
</dbReference>
<dbReference type="InterPro" id="IPR036047">
    <property type="entry name" value="F-box-like_dom_sf"/>
</dbReference>
<protein>
    <submittedName>
        <fullName evidence="4">F-box/LRR-repeat protein 15</fullName>
    </submittedName>
</protein>
<feature type="domain" description="F-box" evidence="3">
    <location>
        <begin position="31"/>
        <end position="77"/>
    </location>
</feature>
<sequence>MIDNNVVERDITTDSLEETEDCNNETPQCSERPLPPLHNEILINIFSYLPYTDLTQARLVCRLWMEAVAYTRFAKKFCLKIKEDNVQDIWRQLQDKNNTFASGMIYNHMIYMGIDAEQREELSFILRKIGRHVRSLKLKTLYGLDDLYECFPKLERLTLEDLYVFPTPLPFELNAFDSLKSIHFVDDSVRQSSSEALLAICLRAKTTVKLEELSIRVYAEHAELFLAVLQDHADTLKSLHVVYFESINEPNLLVQKWMATFSRLKKLEKIKIYACNTQIFEGTLKCLEELPLRYLEVDCLRPVNPNICKLLESCSKRLEHLAFFNFYLPKSIAGMRIISNCCRHLKKLILSYTRLVEEDELCNIASNLVNLEVLVLQYCKNAVTNRSLAAIFKHITGLRELDLSGNNDFDVNALRGSAVNPFPIQRLQRLEKLNLKSCQQLSNDEFLATLKFPFLRSLSFGHGMYTDSGIQTLVTQCPLLEELIITYCPTLGRSTLFCIAKALPRLRVLHLLHCAQVDKSVRLILYSACPLLADLEISEKRTLTKTYFHQ</sequence>
<dbReference type="PANTHER" id="PTHR13318:SF95">
    <property type="entry name" value="F-BOX PROTEIN YLR352W"/>
    <property type="match status" value="1"/>
</dbReference>
<evidence type="ECO:0000259" key="3">
    <source>
        <dbReference type="PROSITE" id="PS50181"/>
    </source>
</evidence>
<dbReference type="PROSITE" id="PS50181">
    <property type="entry name" value="FBOX"/>
    <property type="match status" value="1"/>
</dbReference>
<dbReference type="Pfam" id="PF12937">
    <property type="entry name" value="F-box-like"/>
    <property type="match status" value="1"/>
</dbReference>
<organism evidence="4">
    <name type="scientific">Bactrocera dorsalis</name>
    <name type="common">Oriental fruit fly</name>
    <name type="synonym">Dacus dorsalis</name>
    <dbReference type="NCBI Taxonomy" id="27457"/>
    <lineage>
        <taxon>Eukaryota</taxon>
        <taxon>Metazoa</taxon>
        <taxon>Ecdysozoa</taxon>
        <taxon>Arthropoda</taxon>
        <taxon>Hexapoda</taxon>
        <taxon>Insecta</taxon>
        <taxon>Pterygota</taxon>
        <taxon>Neoptera</taxon>
        <taxon>Endopterygota</taxon>
        <taxon>Diptera</taxon>
        <taxon>Brachycera</taxon>
        <taxon>Muscomorpha</taxon>
        <taxon>Tephritoidea</taxon>
        <taxon>Tephritidae</taxon>
        <taxon>Bactrocera</taxon>
        <taxon>Bactrocera</taxon>
    </lineage>
</organism>
<dbReference type="SMART" id="SM00256">
    <property type="entry name" value="FBOX"/>
    <property type="match status" value="1"/>
</dbReference>
<evidence type="ECO:0000313" key="4">
    <source>
        <dbReference type="EMBL" id="JAC44666.1"/>
    </source>
</evidence>
<gene>
    <name evidence="4" type="primary">FXL15</name>
</gene>
<evidence type="ECO:0000256" key="1">
    <source>
        <dbReference type="ARBA" id="ARBA00022786"/>
    </source>
</evidence>
<dbReference type="SMART" id="SM00367">
    <property type="entry name" value="LRR_CC"/>
    <property type="match status" value="6"/>
</dbReference>
<dbReference type="Gene3D" id="1.20.1280.50">
    <property type="match status" value="1"/>
</dbReference>
<dbReference type="AlphaFoldDB" id="A0A034VMY1"/>
<dbReference type="OrthoDB" id="27842at2759"/>
<keyword evidence="1" id="KW-0833">Ubl conjugation pathway</keyword>
<name>A0A034VMY1_BACDO</name>
<dbReference type="InterPro" id="IPR001810">
    <property type="entry name" value="F-box_dom"/>
</dbReference>
<dbReference type="Pfam" id="PF24758">
    <property type="entry name" value="LRR_At5g56370"/>
    <property type="match status" value="1"/>
</dbReference>
<accession>A0A034VMY1</accession>
<feature type="compositionally biased region" description="Basic and acidic residues" evidence="2">
    <location>
        <begin position="1"/>
        <end position="12"/>
    </location>
</feature>
<dbReference type="GO" id="GO:0019005">
    <property type="term" value="C:SCF ubiquitin ligase complex"/>
    <property type="evidence" value="ECO:0007669"/>
    <property type="project" value="TreeGrafter"/>
</dbReference>
<dbReference type="Gene3D" id="3.80.10.10">
    <property type="entry name" value="Ribonuclease Inhibitor"/>
    <property type="match status" value="1"/>
</dbReference>